<dbReference type="GO" id="GO:0003676">
    <property type="term" value="F:nucleic acid binding"/>
    <property type="evidence" value="ECO:0007669"/>
    <property type="project" value="UniProtKB-UniRule"/>
</dbReference>
<proteinExistence type="predicted"/>
<evidence type="ECO:0000256" key="1">
    <source>
        <dbReference type="ARBA" id="ARBA00022553"/>
    </source>
</evidence>
<feature type="region of interest" description="Disordered" evidence="2">
    <location>
        <begin position="130"/>
        <end position="174"/>
    </location>
</feature>
<dbReference type="EMBL" id="JAKWBI020000733">
    <property type="protein sequence ID" value="KAJ2892744.1"/>
    <property type="molecule type" value="Genomic_DNA"/>
</dbReference>
<keyword evidence="6" id="KW-1185">Reference proteome</keyword>
<gene>
    <name evidence="5" type="ORF">MKZ38_009429</name>
</gene>
<dbReference type="SUPFAM" id="SSF82708">
    <property type="entry name" value="R3H domain"/>
    <property type="match status" value="1"/>
</dbReference>
<dbReference type="InterPro" id="IPR036867">
    <property type="entry name" value="R3H_dom_sf"/>
</dbReference>
<dbReference type="Gene3D" id="3.30.1370.50">
    <property type="entry name" value="R3H-like domain"/>
    <property type="match status" value="1"/>
</dbReference>
<feature type="compositionally biased region" description="Basic and acidic residues" evidence="2">
    <location>
        <begin position="143"/>
        <end position="157"/>
    </location>
</feature>
<comment type="caution">
    <text evidence="5">The sequence shown here is derived from an EMBL/GenBank/DDBJ whole genome shotgun (WGS) entry which is preliminary data.</text>
</comment>
<protein>
    <submittedName>
        <fullName evidence="5">Uncharacterized protein</fullName>
    </submittedName>
</protein>
<dbReference type="PROSITE" id="PS51673">
    <property type="entry name" value="SUZ"/>
    <property type="match status" value="1"/>
</dbReference>
<dbReference type="Proteomes" id="UP001201980">
    <property type="component" value="Unassembled WGS sequence"/>
</dbReference>
<dbReference type="PANTHER" id="PTHR15672">
    <property type="entry name" value="CAMP-REGULATED PHOSPHOPROTEIN 21 RELATED R3H DOMAIN CONTAINING PROTEIN"/>
    <property type="match status" value="1"/>
</dbReference>
<dbReference type="AlphaFoldDB" id="A0AAD5WNK3"/>
<feature type="region of interest" description="Disordered" evidence="2">
    <location>
        <begin position="586"/>
        <end position="695"/>
    </location>
</feature>
<feature type="domain" description="SUZ" evidence="4">
    <location>
        <begin position="368"/>
        <end position="453"/>
    </location>
</feature>
<feature type="region of interest" description="Disordered" evidence="2">
    <location>
        <begin position="741"/>
        <end position="811"/>
    </location>
</feature>
<dbReference type="SMART" id="SM00393">
    <property type="entry name" value="R3H"/>
    <property type="match status" value="1"/>
</dbReference>
<dbReference type="Pfam" id="PF12752">
    <property type="entry name" value="SUZ"/>
    <property type="match status" value="1"/>
</dbReference>
<evidence type="ECO:0000313" key="5">
    <source>
        <dbReference type="EMBL" id="KAJ2892744.1"/>
    </source>
</evidence>
<dbReference type="InterPro" id="IPR024771">
    <property type="entry name" value="SUZ"/>
</dbReference>
<feature type="compositionally biased region" description="Pro residues" evidence="2">
    <location>
        <begin position="603"/>
        <end position="614"/>
    </location>
</feature>
<sequence length="811" mass="86206">MATVTPRMPDGKKLSFAKVAAAGTKDNISSRVANLAPVTKPPQEHSVPRPVIPLAPVPAAAAAAKSSKAAAAMASPPTSHPTAQSMHTPKMSKQQPYDGANQDGVDCIEVGMNHMVLEQKTPNLVVNGTSPTAVDRIGRGIFPHKDASGSSEDKTDSNSDLGTKPPSLDGKSVASGTTFALDEKESLRPDDSASMIAAAEDDDAFSTRGSILAGSRMGSENRVGRIQIGEMPLATRPIPTVYESQDPEATGQAGPSTQQAPVEPKMLLGAPDGTTDAINNALYGQNPDEKLLEAMNSPKDRLFLLRLEKEVIEFVQNSKEPFIDLPPCNSFCRLLTHKLADYYHMTHSYESSTSGAGSVRIFRTPFCRVPPSLASIAAVNPTGSTPPPAILPRKIMRRGEEGGTASTSANASKATSEVGSDGKEKSGSKERLTREEREEAYNRARERIFGTSETTGESTPENDDSNGMSRASSLSAKNKSAMGKRKLHKRGDDNEGFETRSQYAAYYGHPRQPWQPQYVPITGNMDSQYNPQMQPQAQQQQPPPVFNSQVPAGFMPNHGQFTGTPTSTGYQYGNMGVYNMPQGMQAPYPPQMNRSSGPVQPYAQPPMPAAPMPTTPQQSWQQSYMAAPGANYQQRPPVPPGSGPGGPGTSPSIPYAFGQLPVNVNPKDPKSQHPIPGSYSRQHAFNPKTQSFVPSASNMMPMAPQAYGQGPMHGSPQIQNAPVYTGYGQQFAGGFGMARQASGSGMPPGYPAAAVPAPMPPHPSHMPNKHQVPHGPAGPGSPTGNPSTNFSHLPNYGNPATLPQKPLNPGL</sequence>
<feature type="domain" description="R3H" evidence="3">
    <location>
        <begin position="301"/>
        <end position="368"/>
    </location>
</feature>
<feature type="region of interest" description="Disordered" evidence="2">
    <location>
        <begin position="400"/>
        <end position="544"/>
    </location>
</feature>
<feature type="compositionally biased region" description="Low complexity" evidence="2">
    <location>
        <begin position="404"/>
        <end position="416"/>
    </location>
</feature>
<dbReference type="Pfam" id="PF01424">
    <property type="entry name" value="R3H"/>
    <property type="match status" value="1"/>
</dbReference>
<accession>A0AAD5WNK3</accession>
<keyword evidence="1" id="KW-0597">Phosphoprotein</keyword>
<feature type="compositionally biased region" description="Polar residues" evidence="2">
    <location>
        <begin position="84"/>
        <end position="95"/>
    </location>
</feature>
<dbReference type="CDD" id="cd02642">
    <property type="entry name" value="R3H_encore_like"/>
    <property type="match status" value="1"/>
</dbReference>
<dbReference type="InterPro" id="IPR001374">
    <property type="entry name" value="R3H_dom"/>
</dbReference>
<reference evidence="5" key="1">
    <citation type="submission" date="2022-07" db="EMBL/GenBank/DDBJ databases">
        <title>Draft genome sequence of Zalerion maritima ATCC 34329, a (micro)plastics degrading marine fungus.</title>
        <authorList>
            <person name="Paco A."/>
            <person name="Goncalves M.F.M."/>
            <person name="Rocha-Santos T.A.P."/>
            <person name="Alves A."/>
        </authorList>
    </citation>
    <scope>NUCLEOTIDE SEQUENCE</scope>
    <source>
        <strain evidence="5">ATCC 34329</strain>
    </source>
</reference>
<evidence type="ECO:0000256" key="2">
    <source>
        <dbReference type="SAM" id="MobiDB-lite"/>
    </source>
</evidence>
<evidence type="ECO:0000313" key="6">
    <source>
        <dbReference type="Proteomes" id="UP001201980"/>
    </source>
</evidence>
<feature type="compositionally biased region" description="Polar residues" evidence="2">
    <location>
        <begin position="465"/>
        <end position="478"/>
    </location>
</feature>
<dbReference type="PANTHER" id="PTHR15672:SF8">
    <property type="entry name" value="PROTEIN ENCORE"/>
    <property type="match status" value="1"/>
</dbReference>
<name>A0AAD5WNK3_9PEZI</name>
<dbReference type="GO" id="GO:0006012">
    <property type="term" value="P:galactose metabolic process"/>
    <property type="evidence" value="ECO:0007669"/>
    <property type="project" value="TreeGrafter"/>
</dbReference>
<feature type="region of interest" description="Disordered" evidence="2">
    <location>
        <begin position="70"/>
        <end position="101"/>
    </location>
</feature>
<feature type="compositionally biased region" description="Basic and acidic residues" evidence="2">
    <location>
        <begin position="420"/>
        <end position="448"/>
    </location>
</feature>
<dbReference type="PROSITE" id="PS51061">
    <property type="entry name" value="R3H"/>
    <property type="match status" value="1"/>
</dbReference>
<feature type="compositionally biased region" description="Polar residues" evidence="2">
    <location>
        <begin position="782"/>
        <end position="792"/>
    </location>
</feature>
<feature type="compositionally biased region" description="Low complexity" evidence="2">
    <location>
        <begin position="450"/>
        <end position="459"/>
    </location>
</feature>
<feature type="compositionally biased region" description="Low complexity" evidence="2">
    <location>
        <begin position="531"/>
        <end position="540"/>
    </location>
</feature>
<evidence type="ECO:0000259" key="3">
    <source>
        <dbReference type="PROSITE" id="PS51061"/>
    </source>
</evidence>
<organism evidence="5 6">
    <name type="scientific">Zalerion maritima</name>
    <dbReference type="NCBI Taxonomy" id="339359"/>
    <lineage>
        <taxon>Eukaryota</taxon>
        <taxon>Fungi</taxon>
        <taxon>Dikarya</taxon>
        <taxon>Ascomycota</taxon>
        <taxon>Pezizomycotina</taxon>
        <taxon>Sordariomycetes</taxon>
        <taxon>Lulworthiomycetidae</taxon>
        <taxon>Lulworthiales</taxon>
        <taxon>Lulworthiaceae</taxon>
        <taxon>Zalerion</taxon>
    </lineage>
</organism>
<feature type="compositionally biased region" description="Low complexity" evidence="2">
    <location>
        <begin position="70"/>
        <end position="83"/>
    </location>
</feature>
<evidence type="ECO:0000259" key="4">
    <source>
        <dbReference type="PROSITE" id="PS51673"/>
    </source>
</evidence>
<feature type="compositionally biased region" description="Polar residues" evidence="2">
    <location>
        <begin position="679"/>
        <end position="695"/>
    </location>
</feature>
<dbReference type="InterPro" id="IPR051937">
    <property type="entry name" value="R3H_domain_containing"/>
</dbReference>